<sequence length="157" mass="17507">MLSYVAFLFIIYFVSNSLIDLLGETKGEEGEYEAIASTDSSVNLKNIDNRIITEVLGPKKYGRVQFQGSGVTLTQYFGFSSQQFMPSESLAQAEVQRLRDQIGQMQANTVEQIVEVQRKYEELQQQHRAEVAEREAEGGSEGGRGSSDGSKAEQKVR</sequence>
<evidence type="ECO:0000256" key="1">
    <source>
        <dbReference type="SAM" id="MobiDB-lite"/>
    </source>
</evidence>
<keyword evidence="4" id="KW-1185">Reference proteome</keyword>
<evidence type="ECO:0000256" key="2">
    <source>
        <dbReference type="SAM" id="SignalP"/>
    </source>
</evidence>
<name>A0ABR0PF38_GOSAR</name>
<evidence type="ECO:0000313" key="4">
    <source>
        <dbReference type="Proteomes" id="UP001358586"/>
    </source>
</evidence>
<dbReference type="EMBL" id="JARKNE010000007">
    <property type="protein sequence ID" value="KAK5819818.1"/>
    <property type="molecule type" value="Genomic_DNA"/>
</dbReference>
<gene>
    <name evidence="3" type="ORF">PVK06_024845</name>
</gene>
<proteinExistence type="predicted"/>
<comment type="caution">
    <text evidence="3">The sequence shown here is derived from an EMBL/GenBank/DDBJ whole genome shotgun (WGS) entry which is preliminary data.</text>
</comment>
<reference evidence="3 4" key="1">
    <citation type="submission" date="2023-03" db="EMBL/GenBank/DDBJ databases">
        <title>WGS of Gossypium arboreum.</title>
        <authorList>
            <person name="Yu D."/>
        </authorList>
    </citation>
    <scope>NUCLEOTIDE SEQUENCE [LARGE SCALE GENOMIC DNA]</scope>
    <source>
        <tissue evidence="3">Leaf</tissue>
    </source>
</reference>
<feature type="compositionally biased region" description="Basic and acidic residues" evidence="1">
    <location>
        <begin position="125"/>
        <end position="137"/>
    </location>
</feature>
<accession>A0ABR0PF38</accession>
<evidence type="ECO:0000313" key="3">
    <source>
        <dbReference type="EMBL" id="KAK5819818.1"/>
    </source>
</evidence>
<organism evidence="3 4">
    <name type="scientific">Gossypium arboreum</name>
    <name type="common">Tree cotton</name>
    <name type="synonym">Gossypium nanking</name>
    <dbReference type="NCBI Taxonomy" id="29729"/>
    <lineage>
        <taxon>Eukaryota</taxon>
        <taxon>Viridiplantae</taxon>
        <taxon>Streptophyta</taxon>
        <taxon>Embryophyta</taxon>
        <taxon>Tracheophyta</taxon>
        <taxon>Spermatophyta</taxon>
        <taxon>Magnoliopsida</taxon>
        <taxon>eudicotyledons</taxon>
        <taxon>Gunneridae</taxon>
        <taxon>Pentapetalae</taxon>
        <taxon>rosids</taxon>
        <taxon>malvids</taxon>
        <taxon>Malvales</taxon>
        <taxon>Malvaceae</taxon>
        <taxon>Malvoideae</taxon>
        <taxon>Gossypium</taxon>
    </lineage>
</organism>
<keyword evidence="2" id="KW-0732">Signal</keyword>
<feature type="region of interest" description="Disordered" evidence="1">
    <location>
        <begin position="125"/>
        <end position="157"/>
    </location>
</feature>
<feature type="chain" id="PRO_5046971127" evidence="2">
    <location>
        <begin position="17"/>
        <end position="157"/>
    </location>
</feature>
<dbReference type="Proteomes" id="UP001358586">
    <property type="component" value="Chromosome 7"/>
</dbReference>
<protein>
    <submittedName>
        <fullName evidence="3">Uncharacterized protein</fullName>
    </submittedName>
</protein>
<feature type="signal peptide" evidence="2">
    <location>
        <begin position="1"/>
        <end position="16"/>
    </location>
</feature>